<keyword evidence="4" id="KW-1185">Reference proteome</keyword>
<feature type="region of interest" description="Disordered" evidence="1">
    <location>
        <begin position="502"/>
        <end position="623"/>
    </location>
</feature>
<feature type="region of interest" description="Disordered" evidence="1">
    <location>
        <begin position="371"/>
        <end position="471"/>
    </location>
</feature>
<sequence length="848" mass="91619">RRNCHCWGERSQTGKENPNKENEGRRRVNGHLHLDRDQVSLLQTLIKERKVRGTVSMERAGLMTDDMRAFQNDTQGFFCVPPAARRDLELGKADCARNRVSACHQEDKSLKRHLIKPHGYRVKVQCLKWNYFFLYDGSKVKGEGDPTRAGICYFFPPQTLLDQQELLCGQIAGVVHCISDISGSPPTVIRLRKLKFAIKVDGDYLWVLGCAVELPDVSCKQLLDQLIGFFNFYNGPVSLAYKSCSREELSGEWDTFIDQILRNTGDLHRIFNSLWNLDRTKVEPLLLLKAALILQTCQRSPHVLAGCILYKGLIVSTQLPPSVTAKVLLHRAARRDQRKPIGGDALQEHGAALPPDVQIVPVFLTEEEAVSLREFPREPTTSTLASPARLPEPPAQRPPKSLNTSALKENTPRHAGSTAQISATTPEPRSPDVTWPNGSGENGHWSGCDLKSIKPPTPHHTTRGQGSGLGLSLVKETSLSRGEEELDLSEIHVPEAQDTGAFLGYSASDGGPPGCRASVSDSGNPGSKPPEALPVGTAVGGPLPPSTPGMLTQNGALERPRDLPGNSSQAPMGTELPVGEQGEGQRGDGVPEGRSASGPERTSGSADPLGDGPSTDRTGSRATPASRTWLVRMNLYTHSVRGLVLLLLAEEPLLGDGAAVEDVYHGSLASLNGLEVLMPVTCHTGMRALLLPSAISSHYFCISFRNKCVSSGFKSQLPHAGNLDPSPTLWPCSISSSLELRGNASTAVYACCSPVQETYFQQLASAGRSSGFPSPQDSAFSLPGKAKQKLLKHGSLVFRNVMIFESGLEEVALRVSRPRARGKELDDVGSTAARLGALAPYTQGAQGQ</sequence>
<dbReference type="PANTHER" id="PTHR14407:SF9">
    <property type="entry name" value="BLOC-3 COMPLEX MEMBER HPS4"/>
    <property type="match status" value="1"/>
</dbReference>
<feature type="compositionally biased region" description="Basic and acidic residues" evidence="1">
    <location>
        <begin position="17"/>
        <end position="29"/>
    </location>
</feature>
<dbReference type="GO" id="GO:0031410">
    <property type="term" value="C:cytoplasmic vesicle"/>
    <property type="evidence" value="ECO:0007669"/>
    <property type="project" value="TreeGrafter"/>
</dbReference>
<dbReference type="AlphaFoldDB" id="A0A643C689"/>
<dbReference type="GO" id="GO:0031267">
    <property type="term" value="F:small GTPase binding"/>
    <property type="evidence" value="ECO:0007669"/>
    <property type="project" value="TreeGrafter"/>
</dbReference>
<feature type="non-terminal residue" evidence="3">
    <location>
        <position position="1"/>
    </location>
</feature>
<accession>A0A643C689</accession>
<dbReference type="GO" id="GO:0031085">
    <property type="term" value="C:BLOC-3 complex"/>
    <property type="evidence" value="ECO:0007669"/>
    <property type="project" value="TreeGrafter"/>
</dbReference>
<evidence type="ECO:0000256" key="1">
    <source>
        <dbReference type="SAM" id="MobiDB-lite"/>
    </source>
</evidence>
<dbReference type="OrthoDB" id="16754at2759"/>
<dbReference type="PANTHER" id="PTHR14407">
    <property type="entry name" value="HERMANSKY-PUDLAK SYNDROME 4 PROTEIN LIGHT-EAR PROTEIN-RELATED"/>
    <property type="match status" value="1"/>
</dbReference>
<feature type="region of interest" description="Disordered" evidence="1">
    <location>
        <begin position="1"/>
        <end position="29"/>
    </location>
</feature>
<dbReference type="GO" id="GO:0006605">
    <property type="term" value="P:protein targeting"/>
    <property type="evidence" value="ECO:0007669"/>
    <property type="project" value="TreeGrafter"/>
</dbReference>
<dbReference type="Proteomes" id="UP000437017">
    <property type="component" value="Unassembled WGS sequence"/>
</dbReference>
<gene>
    <name evidence="3" type="ORF">E2I00_002941</name>
</gene>
<dbReference type="GO" id="GO:0005765">
    <property type="term" value="C:lysosomal membrane"/>
    <property type="evidence" value="ECO:0007669"/>
    <property type="project" value="TreeGrafter"/>
</dbReference>
<dbReference type="GO" id="GO:0005085">
    <property type="term" value="F:guanyl-nucleotide exchange factor activity"/>
    <property type="evidence" value="ECO:0007669"/>
    <property type="project" value="TreeGrafter"/>
</dbReference>
<feature type="compositionally biased region" description="Polar residues" evidence="1">
    <location>
        <begin position="417"/>
        <end position="427"/>
    </location>
</feature>
<dbReference type="InterPro" id="IPR026091">
    <property type="entry name" value="HPS4"/>
</dbReference>
<protein>
    <recommendedName>
        <fullName evidence="2">CCZ1/INTU/HSP4 first Longin domain-containing protein</fullName>
    </recommendedName>
</protein>
<evidence type="ECO:0000313" key="3">
    <source>
        <dbReference type="EMBL" id="KAB0395766.1"/>
    </source>
</evidence>
<evidence type="ECO:0000313" key="4">
    <source>
        <dbReference type="Proteomes" id="UP000437017"/>
    </source>
</evidence>
<dbReference type="EMBL" id="SGJD01002376">
    <property type="protein sequence ID" value="KAB0395766.1"/>
    <property type="molecule type" value="Genomic_DNA"/>
</dbReference>
<proteinExistence type="predicted"/>
<name>A0A643C689_BALPH</name>
<reference evidence="3 4" key="1">
    <citation type="journal article" date="2019" name="PLoS ONE">
        <title>Genomic analyses reveal an absence of contemporary introgressive admixture between fin whales and blue whales, despite known hybrids.</title>
        <authorList>
            <person name="Westbury M.V."/>
            <person name="Petersen B."/>
            <person name="Lorenzen E.D."/>
        </authorList>
    </citation>
    <scope>NUCLEOTIDE SEQUENCE [LARGE SCALE GENOMIC DNA]</scope>
    <source>
        <strain evidence="3">FinWhale-01</strain>
    </source>
</reference>
<dbReference type="Pfam" id="PF19031">
    <property type="entry name" value="Intu_longin_1"/>
    <property type="match status" value="1"/>
</dbReference>
<dbReference type="GO" id="GO:0016192">
    <property type="term" value="P:vesicle-mediated transport"/>
    <property type="evidence" value="ECO:0007669"/>
    <property type="project" value="InterPro"/>
</dbReference>
<evidence type="ECO:0000259" key="2">
    <source>
        <dbReference type="Pfam" id="PF19031"/>
    </source>
</evidence>
<feature type="domain" description="CCZ1/INTU/HSP4 first Longin" evidence="2">
    <location>
        <begin position="129"/>
        <end position="235"/>
    </location>
</feature>
<dbReference type="InterPro" id="IPR043987">
    <property type="entry name" value="CCZ1/INTU/HSP4_longin_1"/>
</dbReference>
<dbReference type="GO" id="GO:1903232">
    <property type="term" value="P:melanosome assembly"/>
    <property type="evidence" value="ECO:0007669"/>
    <property type="project" value="TreeGrafter"/>
</dbReference>
<organism evidence="3 4">
    <name type="scientific">Balaenoptera physalus</name>
    <name type="common">Fin whale</name>
    <name type="synonym">Balaena physalus</name>
    <dbReference type="NCBI Taxonomy" id="9770"/>
    <lineage>
        <taxon>Eukaryota</taxon>
        <taxon>Metazoa</taxon>
        <taxon>Chordata</taxon>
        <taxon>Craniata</taxon>
        <taxon>Vertebrata</taxon>
        <taxon>Euteleostomi</taxon>
        <taxon>Mammalia</taxon>
        <taxon>Eutheria</taxon>
        <taxon>Laurasiatheria</taxon>
        <taxon>Artiodactyla</taxon>
        <taxon>Whippomorpha</taxon>
        <taxon>Cetacea</taxon>
        <taxon>Mysticeti</taxon>
        <taxon>Balaenopteridae</taxon>
        <taxon>Balaenoptera</taxon>
    </lineage>
</organism>
<comment type="caution">
    <text evidence="3">The sequence shown here is derived from an EMBL/GenBank/DDBJ whole genome shotgun (WGS) entry which is preliminary data.</text>
</comment>